<proteinExistence type="predicted"/>
<protein>
    <submittedName>
        <fullName evidence="1">ATP-grasp fold amidoligase family protein</fullName>
    </submittedName>
</protein>
<gene>
    <name evidence="1" type="ORF">P8192_06505</name>
</gene>
<name>A0ABY8H9P9_9MICC</name>
<keyword evidence="2" id="KW-1185">Reference proteome</keyword>
<dbReference type="Pfam" id="PF14305">
    <property type="entry name" value="ATPgrasp_TupA"/>
    <property type="match status" value="1"/>
</dbReference>
<evidence type="ECO:0000313" key="2">
    <source>
        <dbReference type="Proteomes" id="UP001219037"/>
    </source>
</evidence>
<accession>A0ABY8H9P9</accession>
<evidence type="ECO:0000313" key="1">
    <source>
        <dbReference type="EMBL" id="WFP17746.1"/>
    </source>
</evidence>
<dbReference type="Proteomes" id="UP001219037">
    <property type="component" value="Chromosome"/>
</dbReference>
<dbReference type="InterPro" id="IPR029465">
    <property type="entry name" value="ATPgrasp_TupA"/>
</dbReference>
<dbReference type="EMBL" id="CP121252">
    <property type="protein sequence ID" value="WFP17746.1"/>
    <property type="molecule type" value="Genomic_DNA"/>
</dbReference>
<reference evidence="1 2" key="1">
    <citation type="submission" date="2023-04" db="EMBL/GenBank/DDBJ databases">
        <title>Funneling lignin-derived compounds into biodiesel using alkali-halophilic Citricoccus sp. P2.</title>
        <authorList>
            <person name="Luo C.-B."/>
        </authorList>
    </citation>
    <scope>NUCLEOTIDE SEQUENCE [LARGE SCALE GENOMIC DNA]</scope>
    <source>
        <strain evidence="1 2">P2</strain>
    </source>
</reference>
<organism evidence="1 2">
    <name type="scientific">Citricoccus muralis</name>
    <dbReference type="NCBI Taxonomy" id="169134"/>
    <lineage>
        <taxon>Bacteria</taxon>
        <taxon>Bacillati</taxon>
        <taxon>Actinomycetota</taxon>
        <taxon>Actinomycetes</taxon>
        <taxon>Micrococcales</taxon>
        <taxon>Micrococcaceae</taxon>
        <taxon>Citricoccus</taxon>
    </lineage>
</organism>
<dbReference type="SUPFAM" id="SSF56059">
    <property type="entry name" value="Glutathione synthetase ATP-binding domain-like"/>
    <property type="match status" value="1"/>
</dbReference>
<sequence length="268" mass="30924">MEYWHQYLQRRIDGEEPDVPWFLHDKIECARFCQTHSLPVVNILRDFETPAEINLSGLPLEFVLKPTQLHSAQGVMVLSEHPEGFHEAFYDEVLTEDEIRERQQEFFDRPELNQKHLSGNRLIVEEKVVDADGYDIPRDFKVYAFGGRVELILVIDRNTRPHTVQWFDRKLTPIGGDRISYNPRKVDIGDFDLSEIGPEIIRVGEAASSAVPTPFCRIDLYRSVQGLVIGEITLTPGGLYFGQSYTLSRTYERNLAQQWRDAEKALSS</sequence>
<dbReference type="RefSeq" id="WP_278159460.1">
    <property type="nucleotide sequence ID" value="NZ_CP121252.1"/>
</dbReference>